<dbReference type="EMBL" id="JAACJJ010000044">
    <property type="protein sequence ID" value="KAF5314380.1"/>
    <property type="molecule type" value="Genomic_DNA"/>
</dbReference>
<dbReference type="OrthoDB" id="26525at2759"/>
<sequence length="122" mass="13458">MRSLGRTPSDAQVQQIVAKVDHNRNGVIEFDEFLVLMAEESLNVIKSPVTSKPDDELQQAFKSFDQDGSGKISKSELGALMGTLGEKLSPDELQEMINAADLNGDHEIDFTEFKKMVTGRTT</sequence>
<dbReference type="Pfam" id="PF13499">
    <property type="entry name" value="EF-hand_7"/>
    <property type="match status" value="1"/>
</dbReference>
<protein>
    <recommendedName>
        <fullName evidence="3">EF-hand domain-containing protein</fullName>
    </recommendedName>
</protein>
<dbReference type="Gene3D" id="1.10.238.10">
    <property type="entry name" value="EF-hand"/>
    <property type="match status" value="3"/>
</dbReference>
<evidence type="ECO:0000256" key="2">
    <source>
        <dbReference type="ARBA" id="ARBA00022837"/>
    </source>
</evidence>
<comment type="caution">
    <text evidence="4">The sequence shown here is derived from an EMBL/GenBank/DDBJ whole genome shotgun (WGS) entry which is preliminary data.</text>
</comment>
<gene>
    <name evidence="4" type="ORF">D9619_011799</name>
</gene>
<evidence type="ECO:0000256" key="1">
    <source>
        <dbReference type="ARBA" id="ARBA00022737"/>
    </source>
</evidence>
<keyword evidence="5" id="KW-1185">Reference proteome</keyword>
<dbReference type="SUPFAM" id="SSF47473">
    <property type="entry name" value="EF-hand"/>
    <property type="match status" value="1"/>
</dbReference>
<dbReference type="InterPro" id="IPR002048">
    <property type="entry name" value="EF_hand_dom"/>
</dbReference>
<evidence type="ECO:0000259" key="3">
    <source>
        <dbReference type="PROSITE" id="PS50222"/>
    </source>
</evidence>
<dbReference type="InterPro" id="IPR018247">
    <property type="entry name" value="EF_Hand_1_Ca_BS"/>
</dbReference>
<accession>A0A8H5EVR4</accession>
<reference evidence="4 5" key="1">
    <citation type="journal article" date="2020" name="ISME J.">
        <title>Uncovering the hidden diversity of litter-decomposition mechanisms in mushroom-forming fungi.</title>
        <authorList>
            <person name="Floudas D."/>
            <person name="Bentzer J."/>
            <person name="Ahren D."/>
            <person name="Johansson T."/>
            <person name="Persson P."/>
            <person name="Tunlid A."/>
        </authorList>
    </citation>
    <scope>NUCLEOTIDE SEQUENCE [LARGE SCALE GENOMIC DNA]</scope>
    <source>
        <strain evidence="4 5">CBS 101986</strain>
    </source>
</reference>
<dbReference type="InterPro" id="IPR011992">
    <property type="entry name" value="EF-hand-dom_pair"/>
</dbReference>
<organism evidence="4 5">
    <name type="scientific">Psilocybe cf. subviscida</name>
    <dbReference type="NCBI Taxonomy" id="2480587"/>
    <lineage>
        <taxon>Eukaryota</taxon>
        <taxon>Fungi</taxon>
        <taxon>Dikarya</taxon>
        <taxon>Basidiomycota</taxon>
        <taxon>Agaricomycotina</taxon>
        <taxon>Agaricomycetes</taxon>
        <taxon>Agaricomycetidae</taxon>
        <taxon>Agaricales</taxon>
        <taxon>Agaricineae</taxon>
        <taxon>Strophariaceae</taxon>
        <taxon>Psilocybe</taxon>
    </lineage>
</organism>
<dbReference type="AlphaFoldDB" id="A0A8H5EVR4"/>
<dbReference type="CDD" id="cd00051">
    <property type="entry name" value="EFh"/>
    <property type="match status" value="2"/>
</dbReference>
<keyword evidence="2" id="KW-0106">Calcium</keyword>
<dbReference type="PROSITE" id="PS00018">
    <property type="entry name" value="EF_HAND_1"/>
    <property type="match status" value="3"/>
</dbReference>
<feature type="domain" description="EF-hand" evidence="3">
    <location>
        <begin position="8"/>
        <end position="43"/>
    </location>
</feature>
<dbReference type="GO" id="GO:0016460">
    <property type="term" value="C:myosin II complex"/>
    <property type="evidence" value="ECO:0007669"/>
    <property type="project" value="TreeGrafter"/>
</dbReference>
<dbReference type="SMART" id="SM00054">
    <property type="entry name" value="EFh"/>
    <property type="match status" value="3"/>
</dbReference>
<dbReference type="InterPro" id="IPR050230">
    <property type="entry name" value="CALM/Myosin/TropC-like"/>
</dbReference>
<dbReference type="Pfam" id="PF13833">
    <property type="entry name" value="EF-hand_8"/>
    <property type="match status" value="1"/>
</dbReference>
<feature type="domain" description="EF-hand" evidence="3">
    <location>
        <begin position="88"/>
        <end position="122"/>
    </location>
</feature>
<dbReference type="PANTHER" id="PTHR23048:SF0">
    <property type="entry name" value="CALMODULIN LIKE 3"/>
    <property type="match status" value="1"/>
</dbReference>
<dbReference type="GO" id="GO:0005509">
    <property type="term" value="F:calcium ion binding"/>
    <property type="evidence" value="ECO:0007669"/>
    <property type="project" value="InterPro"/>
</dbReference>
<evidence type="ECO:0000313" key="4">
    <source>
        <dbReference type="EMBL" id="KAF5314380.1"/>
    </source>
</evidence>
<keyword evidence="1" id="KW-0677">Repeat</keyword>
<dbReference type="PANTHER" id="PTHR23048">
    <property type="entry name" value="MYOSIN LIGHT CHAIN 1, 3"/>
    <property type="match status" value="1"/>
</dbReference>
<dbReference type="Proteomes" id="UP000567179">
    <property type="component" value="Unassembled WGS sequence"/>
</dbReference>
<name>A0A8H5EVR4_9AGAR</name>
<dbReference type="PROSITE" id="PS50222">
    <property type="entry name" value="EF_HAND_2"/>
    <property type="match status" value="3"/>
</dbReference>
<proteinExistence type="predicted"/>
<feature type="domain" description="EF-hand" evidence="3">
    <location>
        <begin position="52"/>
        <end position="87"/>
    </location>
</feature>
<evidence type="ECO:0000313" key="5">
    <source>
        <dbReference type="Proteomes" id="UP000567179"/>
    </source>
</evidence>
<dbReference type="FunFam" id="1.10.238.10:FF:000001">
    <property type="entry name" value="Calmodulin 1"/>
    <property type="match status" value="1"/>
</dbReference>